<dbReference type="AlphaFoldDB" id="A0A495VNJ7"/>
<keyword evidence="1" id="KW-1133">Transmembrane helix</keyword>
<evidence type="ECO:0000256" key="1">
    <source>
        <dbReference type="SAM" id="Phobius"/>
    </source>
</evidence>
<comment type="caution">
    <text evidence="2">The sequence shown here is derived from an EMBL/GenBank/DDBJ whole genome shotgun (WGS) entry which is preliminary data.</text>
</comment>
<reference evidence="2 3" key="1">
    <citation type="submission" date="2018-10" db="EMBL/GenBank/DDBJ databases">
        <title>Genomic Encyclopedia of Archaeal and Bacterial Type Strains, Phase II (KMG-II): from individual species to whole genera.</title>
        <authorList>
            <person name="Goeker M."/>
        </authorList>
    </citation>
    <scope>NUCLEOTIDE SEQUENCE [LARGE SCALE GENOMIC DNA]</scope>
    <source>
        <strain evidence="2 3">NSB1</strain>
    </source>
</reference>
<dbReference type="Proteomes" id="UP000269493">
    <property type="component" value="Unassembled WGS sequence"/>
</dbReference>
<gene>
    <name evidence="2" type="ORF">BC742_2030</name>
</gene>
<accession>A0A495VNJ7</accession>
<keyword evidence="1" id="KW-0472">Membrane</keyword>
<evidence type="ECO:0000313" key="3">
    <source>
        <dbReference type="Proteomes" id="UP000269493"/>
    </source>
</evidence>
<protein>
    <submittedName>
        <fullName evidence="2">Uncharacterized protein</fullName>
    </submittedName>
</protein>
<dbReference type="EMBL" id="RBXN01000007">
    <property type="protein sequence ID" value="RKT50490.1"/>
    <property type="molecule type" value="Genomic_DNA"/>
</dbReference>
<feature type="transmembrane region" description="Helical" evidence="1">
    <location>
        <begin position="7"/>
        <end position="26"/>
    </location>
</feature>
<keyword evidence="3" id="KW-1185">Reference proteome</keyword>
<sequence length="29" mass="3337">MGAYKSFVMKCVLWVYWAVIIISLVSEVT</sequence>
<name>A0A495VNJ7_9BACT</name>
<evidence type="ECO:0000313" key="2">
    <source>
        <dbReference type="EMBL" id="RKT50490.1"/>
    </source>
</evidence>
<proteinExistence type="predicted"/>
<organism evidence="2 3">
    <name type="scientific">Coprobacter fastidiosus NSB1 = JCM 33896</name>
    <dbReference type="NCBI Taxonomy" id="1349822"/>
    <lineage>
        <taxon>Bacteria</taxon>
        <taxon>Pseudomonadati</taxon>
        <taxon>Bacteroidota</taxon>
        <taxon>Bacteroidia</taxon>
        <taxon>Bacteroidales</taxon>
        <taxon>Barnesiellaceae</taxon>
        <taxon>Coprobacter</taxon>
    </lineage>
</organism>
<keyword evidence="1" id="KW-0812">Transmembrane</keyword>